<dbReference type="PANTHER" id="PTHR38791:SF11">
    <property type="entry name" value="ZN(II)2CYS6 TRANSCRIPTION FACTOR (EUROFUNG)"/>
    <property type="match status" value="1"/>
</dbReference>
<dbReference type="Pfam" id="PF11951">
    <property type="entry name" value="Fungal_trans_2"/>
    <property type="match status" value="1"/>
</dbReference>
<feature type="compositionally biased region" description="Low complexity" evidence="2">
    <location>
        <begin position="311"/>
        <end position="329"/>
    </location>
</feature>
<dbReference type="EMBL" id="JAUKUD010000004">
    <property type="protein sequence ID" value="KAK0746936.1"/>
    <property type="molecule type" value="Genomic_DNA"/>
</dbReference>
<organism evidence="4 5">
    <name type="scientific">Schizothecium vesticola</name>
    <dbReference type="NCBI Taxonomy" id="314040"/>
    <lineage>
        <taxon>Eukaryota</taxon>
        <taxon>Fungi</taxon>
        <taxon>Dikarya</taxon>
        <taxon>Ascomycota</taxon>
        <taxon>Pezizomycotina</taxon>
        <taxon>Sordariomycetes</taxon>
        <taxon>Sordariomycetidae</taxon>
        <taxon>Sordariales</taxon>
        <taxon>Schizotheciaceae</taxon>
        <taxon>Schizothecium</taxon>
    </lineage>
</organism>
<evidence type="ECO:0000256" key="1">
    <source>
        <dbReference type="ARBA" id="ARBA00023242"/>
    </source>
</evidence>
<dbReference type="InterPro" id="IPR036864">
    <property type="entry name" value="Zn2-C6_fun-type_DNA-bd_sf"/>
</dbReference>
<keyword evidence="1" id="KW-0539">Nucleus</keyword>
<keyword evidence="5" id="KW-1185">Reference proteome</keyword>
<evidence type="ECO:0000313" key="5">
    <source>
        <dbReference type="Proteomes" id="UP001172155"/>
    </source>
</evidence>
<dbReference type="CDD" id="cd00067">
    <property type="entry name" value="GAL4"/>
    <property type="match status" value="1"/>
</dbReference>
<feature type="compositionally biased region" description="Pro residues" evidence="2">
    <location>
        <begin position="301"/>
        <end position="310"/>
    </location>
</feature>
<dbReference type="Pfam" id="PF00172">
    <property type="entry name" value="Zn_clus"/>
    <property type="match status" value="1"/>
</dbReference>
<dbReference type="GO" id="GO:0000981">
    <property type="term" value="F:DNA-binding transcription factor activity, RNA polymerase II-specific"/>
    <property type="evidence" value="ECO:0007669"/>
    <property type="project" value="InterPro"/>
</dbReference>
<comment type="caution">
    <text evidence="4">The sequence shown here is derived from an EMBL/GenBank/DDBJ whole genome shotgun (WGS) entry which is preliminary data.</text>
</comment>
<feature type="compositionally biased region" description="Low complexity" evidence="2">
    <location>
        <begin position="363"/>
        <end position="373"/>
    </location>
</feature>
<feature type="compositionally biased region" description="Pro residues" evidence="2">
    <location>
        <begin position="350"/>
        <end position="362"/>
    </location>
</feature>
<dbReference type="AlphaFoldDB" id="A0AA40EWR8"/>
<dbReference type="PANTHER" id="PTHR38791">
    <property type="entry name" value="ZN(II)2CYS6 TRANSCRIPTION FACTOR (EUROFUNG)-RELATED-RELATED"/>
    <property type="match status" value="1"/>
</dbReference>
<accession>A0AA40EWR8</accession>
<dbReference type="InterPro" id="IPR001138">
    <property type="entry name" value="Zn2Cys6_DnaBD"/>
</dbReference>
<dbReference type="SUPFAM" id="SSF57701">
    <property type="entry name" value="Zn2/Cys6 DNA-binding domain"/>
    <property type="match status" value="1"/>
</dbReference>
<feature type="region of interest" description="Disordered" evidence="2">
    <location>
        <begin position="301"/>
        <end position="406"/>
    </location>
</feature>
<evidence type="ECO:0000313" key="4">
    <source>
        <dbReference type="EMBL" id="KAK0746936.1"/>
    </source>
</evidence>
<feature type="region of interest" description="Disordered" evidence="2">
    <location>
        <begin position="65"/>
        <end position="89"/>
    </location>
</feature>
<dbReference type="PROSITE" id="PS50048">
    <property type="entry name" value="ZN2_CY6_FUNGAL_2"/>
    <property type="match status" value="1"/>
</dbReference>
<evidence type="ECO:0000256" key="2">
    <source>
        <dbReference type="SAM" id="MobiDB-lite"/>
    </source>
</evidence>
<name>A0AA40EWR8_9PEZI</name>
<feature type="compositionally biased region" description="Pro residues" evidence="2">
    <location>
        <begin position="374"/>
        <end position="384"/>
    </location>
</feature>
<dbReference type="Gene3D" id="4.10.240.10">
    <property type="entry name" value="Zn(2)-C6 fungal-type DNA-binding domain"/>
    <property type="match status" value="1"/>
</dbReference>
<feature type="domain" description="Zn(2)-C6 fungal-type" evidence="3">
    <location>
        <begin position="7"/>
        <end position="35"/>
    </location>
</feature>
<dbReference type="GO" id="GO:0008270">
    <property type="term" value="F:zinc ion binding"/>
    <property type="evidence" value="ECO:0007669"/>
    <property type="project" value="InterPro"/>
</dbReference>
<dbReference type="InterPro" id="IPR053175">
    <property type="entry name" value="DHMBA_Reg_Transcription_Factor"/>
</dbReference>
<proteinExistence type="predicted"/>
<sequence length="406" mass="43829">MEDKKRKCWECRRRRLVCDLARPGCTRCQSAGRSCPGYRLDKPLKWMQPPQEIRSRHAPRRQLEFASSSGNTDSQEPNPDSHAPGTTSTTEGAVLPLVRQPQDDPPHDICQGSTEQAIFIFDPCALKIQQELAEIFESVEYWNSIVCPDLVATGKGGQANPFFLPTCIVSRLPRSAVLTLVSAAIGHRLLRSHALPASASDRSALTTKLHHHRMESIRALTADLAEQDKQLSDATLAAVLALLLAEIQQTSSPSWQHHLRGASTIINLRGGFGHLILTNTRFRFIYRYYAIIDIIRITTTPHPPSPPPTPTSNSSTSSPSSTATACQPTSPAPPPSSSSSSASTTCAPSLMPPPTTDTPAPSPSSTRSNLAARPSPPGPSPPPSSRGRAPTISAHGTLWRGYSNAP</sequence>
<evidence type="ECO:0000259" key="3">
    <source>
        <dbReference type="PROSITE" id="PS50048"/>
    </source>
</evidence>
<gene>
    <name evidence="4" type="ORF">B0T18DRAFT_466428</name>
</gene>
<dbReference type="Proteomes" id="UP001172155">
    <property type="component" value="Unassembled WGS sequence"/>
</dbReference>
<reference evidence="4" key="1">
    <citation type="submission" date="2023-06" db="EMBL/GenBank/DDBJ databases">
        <title>Genome-scale phylogeny and comparative genomics of the fungal order Sordariales.</title>
        <authorList>
            <consortium name="Lawrence Berkeley National Laboratory"/>
            <person name="Hensen N."/>
            <person name="Bonometti L."/>
            <person name="Westerberg I."/>
            <person name="Brannstrom I.O."/>
            <person name="Guillou S."/>
            <person name="Cros-Aarteil S."/>
            <person name="Calhoun S."/>
            <person name="Haridas S."/>
            <person name="Kuo A."/>
            <person name="Mondo S."/>
            <person name="Pangilinan J."/>
            <person name="Riley R."/>
            <person name="LaButti K."/>
            <person name="Andreopoulos B."/>
            <person name="Lipzen A."/>
            <person name="Chen C."/>
            <person name="Yanf M."/>
            <person name="Daum C."/>
            <person name="Ng V."/>
            <person name="Clum A."/>
            <person name="Steindorff A."/>
            <person name="Ohm R."/>
            <person name="Martin F."/>
            <person name="Silar P."/>
            <person name="Natvig D."/>
            <person name="Lalanne C."/>
            <person name="Gautier V."/>
            <person name="Ament-velasquez S.L."/>
            <person name="Kruys A."/>
            <person name="Hutchinson M.I."/>
            <person name="Powell A.J."/>
            <person name="Barry K."/>
            <person name="Miller A.N."/>
            <person name="Grigoriev I.V."/>
            <person name="Debuchy R."/>
            <person name="Gladieux P."/>
            <person name="Thoren M.H."/>
            <person name="Johannesson H."/>
        </authorList>
    </citation>
    <scope>NUCLEOTIDE SEQUENCE</scope>
    <source>
        <strain evidence="4">SMH3187-1</strain>
    </source>
</reference>
<dbReference type="InterPro" id="IPR021858">
    <property type="entry name" value="Fun_TF"/>
</dbReference>
<protein>
    <submittedName>
        <fullName evidence="4">Fungal-specific transcription factor domain-containing protein</fullName>
    </submittedName>
</protein>
<feature type="compositionally biased region" description="Low complexity" evidence="2">
    <location>
        <begin position="337"/>
        <end position="349"/>
    </location>
</feature>